<evidence type="ECO:0000259" key="1">
    <source>
        <dbReference type="Pfam" id="PF03992"/>
    </source>
</evidence>
<keyword evidence="3" id="KW-1185">Reference proteome</keyword>
<gene>
    <name evidence="2" type="ORF">E1292_33065</name>
</gene>
<dbReference type="Pfam" id="PF03992">
    <property type="entry name" value="ABM"/>
    <property type="match status" value="1"/>
</dbReference>
<dbReference type="InterPro" id="IPR011008">
    <property type="entry name" value="Dimeric_a/b-barrel"/>
</dbReference>
<feature type="domain" description="ABM" evidence="1">
    <location>
        <begin position="14"/>
        <end position="74"/>
    </location>
</feature>
<name>A0A4R4V9H2_9ACTN</name>
<accession>A0A4R4V9H2</accession>
<proteinExistence type="predicted"/>
<sequence>MEYLLVRQRFTDYDQWRVAFDSLAEVRAAAGMRTALVSVNADQPDEAVVLFECEDAQAMQRHYASEALKDAHRRAGVVPGSNHSTVLLAR</sequence>
<evidence type="ECO:0000313" key="3">
    <source>
        <dbReference type="Proteomes" id="UP000295258"/>
    </source>
</evidence>
<dbReference type="SUPFAM" id="SSF54909">
    <property type="entry name" value="Dimeric alpha+beta barrel"/>
    <property type="match status" value="1"/>
</dbReference>
<dbReference type="RefSeq" id="WP_132600196.1">
    <property type="nucleotide sequence ID" value="NZ_SMKO01000122.1"/>
</dbReference>
<protein>
    <recommendedName>
        <fullName evidence="1">ABM domain-containing protein</fullName>
    </recommendedName>
</protein>
<evidence type="ECO:0000313" key="2">
    <source>
        <dbReference type="EMBL" id="TDC99092.1"/>
    </source>
</evidence>
<dbReference type="InterPro" id="IPR007138">
    <property type="entry name" value="ABM_dom"/>
</dbReference>
<dbReference type="Proteomes" id="UP000295258">
    <property type="component" value="Unassembled WGS sequence"/>
</dbReference>
<comment type="caution">
    <text evidence="2">The sequence shown here is derived from an EMBL/GenBank/DDBJ whole genome shotgun (WGS) entry which is preliminary data.</text>
</comment>
<organism evidence="2 3">
    <name type="scientific">Nonomuraea deserti</name>
    <dbReference type="NCBI Taxonomy" id="1848322"/>
    <lineage>
        <taxon>Bacteria</taxon>
        <taxon>Bacillati</taxon>
        <taxon>Actinomycetota</taxon>
        <taxon>Actinomycetes</taxon>
        <taxon>Streptosporangiales</taxon>
        <taxon>Streptosporangiaceae</taxon>
        <taxon>Nonomuraea</taxon>
    </lineage>
</organism>
<dbReference type="EMBL" id="SMKO01000122">
    <property type="protein sequence ID" value="TDC99092.1"/>
    <property type="molecule type" value="Genomic_DNA"/>
</dbReference>
<reference evidence="2 3" key="1">
    <citation type="submission" date="2019-03" db="EMBL/GenBank/DDBJ databases">
        <title>Draft genome sequences of novel Actinobacteria.</title>
        <authorList>
            <person name="Sahin N."/>
            <person name="Ay H."/>
            <person name="Saygin H."/>
        </authorList>
    </citation>
    <scope>NUCLEOTIDE SEQUENCE [LARGE SCALE GENOMIC DNA]</scope>
    <source>
        <strain evidence="2 3">KC310</strain>
    </source>
</reference>
<dbReference type="AlphaFoldDB" id="A0A4R4V9H2"/>